<dbReference type="EMBL" id="CP013187">
    <property type="protein sequence ID" value="ALO40634.1"/>
    <property type="molecule type" value="Genomic_DNA"/>
</dbReference>
<dbReference type="Pfam" id="PF13511">
    <property type="entry name" value="DUF4124"/>
    <property type="match status" value="1"/>
</dbReference>
<dbReference type="Proteomes" id="UP000061457">
    <property type="component" value="Chromosome I"/>
</dbReference>
<dbReference type="KEGG" id="pphe:PP2015_106"/>
<evidence type="ECO:0000313" key="3">
    <source>
        <dbReference type="EMBL" id="ALO40634.1"/>
    </source>
</evidence>
<evidence type="ECO:0000256" key="1">
    <source>
        <dbReference type="SAM" id="Phobius"/>
    </source>
</evidence>
<organism evidence="3 4">
    <name type="scientific">Pseudoalteromonas phenolica</name>
    <dbReference type="NCBI Taxonomy" id="161398"/>
    <lineage>
        <taxon>Bacteria</taxon>
        <taxon>Pseudomonadati</taxon>
        <taxon>Pseudomonadota</taxon>
        <taxon>Gammaproteobacteria</taxon>
        <taxon>Alteromonadales</taxon>
        <taxon>Pseudoalteromonadaceae</taxon>
        <taxon>Pseudoalteromonas</taxon>
    </lineage>
</organism>
<sequence>MGYKAYMMIMVMLIGVASLFVIKRPDGQPYLSIDAIFNKVENDTQSLLDESKRHLNEAVDYAKQATSDESQAIKQPTIYKWQDENGNWIYSDQPNPKGNSQTHELDPSKVTIMAAEDTSILYKDKQAAESESLKANSMNPQDVKELMKNTKNIQKLMDDRQKQLDAITEGKKEKGN</sequence>
<evidence type="ECO:0000313" key="4">
    <source>
        <dbReference type="Proteomes" id="UP000061457"/>
    </source>
</evidence>
<dbReference type="AlphaFoldDB" id="A0A0S2JX00"/>
<dbReference type="STRING" id="161398.PP2015_106"/>
<protein>
    <recommendedName>
        <fullName evidence="2">DUF4124 domain-containing protein</fullName>
    </recommendedName>
</protein>
<evidence type="ECO:0000259" key="2">
    <source>
        <dbReference type="Pfam" id="PF13511"/>
    </source>
</evidence>
<accession>A0A0S2JX00</accession>
<gene>
    <name evidence="3" type="ORF">PP2015_106</name>
</gene>
<reference evidence="3 4" key="1">
    <citation type="submission" date="2015-11" db="EMBL/GenBank/DDBJ databases">
        <authorList>
            <person name="Zhang Y."/>
            <person name="Guo Z."/>
        </authorList>
    </citation>
    <scope>NUCLEOTIDE SEQUENCE [LARGE SCALE GENOMIC DNA]</scope>
    <source>
        <strain evidence="3 4">KCTC 12086</strain>
    </source>
</reference>
<keyword evidence="1" id="KW-0472">Membrane</keyword>
<name>A0A0S2JX00_9GAMM</name>
<keyword evidence="1" id="KW-0812">Transmembrane</keyword>
<dbReference type="InterPro" id="IPR025392">
    <property type="entry name" value="DUF4124"/>
</dbReference>
<dbReference type="RefSeq" id="WP_058028428.1">
    <property type="nucleotide sequence ID" value="NZ_CP013187.1"/>
</dbReference>
<proteinExistence type="predicted"/>
<dbReference type="PATRIC" id="fig|161398.10.peg.109"/>
<keyword evidence="1" id="KW-1133">Transmembrane helix</keyword>
<feature type="transmembrane region" description="Helical" evidence="1">
    <location>
        <begin position="6"/>
        <end position="22"/>
    </location>
</feature>
<feature type="domain" description="DUF4124" evidence="2">
    <location>
        <begin position="76"/>
        <end position="107"/>
    </location>
</feature>
<keyword evidence="4" id="KW-1185">Reference proteome</keyword>